<dbReference type="Pfam" id="PF12796">
    <property type="entry name" value="Ank_2"/>
    <property type="match status" value="1"/>
</dbReference>
<dbReference type="InterPro" id="IPR002110">
    <property type="entry name" value="Ankyrin_rpt"/>
</dbReference>
<dbReference type="Gene3D" id="1.25.40.20">
    <property type="entry name" value="Ankyrin repeat-containing domain"/>
    <property type="match status" value="1"/>
</dbReference>
<protein>
    <submittedName>
        <fullName evidence="2">Ankyrin repeat-containing protein</fullName>
    </submittedName>
</protein>
<feature type="repeat" description="ANK" evidence="1">
    <location>
        <begin position="41"/>
        <end position="70"/>
    </location>
</feature>
<dbReference type="AlphaFoldDB" id="A0A1Y6BSN7"/>
<dbReference type="PROSITE" id="PS50088">
    <property type="entry name" value="ANK_REPEAT"/>
    <property type="match status" value="1"/>
</dbReference>
<dbReference type="InterPro" id="IPR036770">
    <property type="entry name" value="Ankyrin_rpt-contain_sf"/>
</dbReference>
<name>A0A1Y6BSN7_9BACT</name>
<accession>A0A1Y6BSN7</accession>
<dbReference type="SUPFAM" id="SSF48403">
    <property type="entry name" value="Ankyrin repeat"/>
    <property type="match status" value="1"/>
</dbReference>
<reference evidence="3" key="1">
    <citation type="submission" date="2017-04" db="EMBL/GenBank/DDBJ databases">
        <authorList>
            <person name="Varghese N."/>
            <person name="Submissions S."/>
        </authorList>
    </citation>
    <scope>NUCLEOTIDE SEQUENCE [LARGE SCALE GENOMIC DNA]</scope>
    <source>
        <strain evidence="3">RKEM611</strain>
    </source>
</reference>
<sequence length="114" mass="12752">MSAGDWKDLFRAVQENNLPMVKYHVDAAVDLDYQHPEILTTPLVEAIKQGHDEIAIYLINSGASLTVRSELEGLLPLEAAKKWQRQGLKLLILENGGGKKGSSLSRWLDRLLPF</sequence>
<gene>
    <name evidence="2" type="ORF">SAMN06296036_108141</name>
</gene>
<dbReference type="OrthoDB" id="1164153at2"/>
<evidence type="ECO:0000313" key="2">
    <source>
        <dbReference type="EMBL" id="SMF26385.1"/>
    </source>
</evidence>
<dbReference type="RefSeq" id="WP_132318868.1">
    <property type="nucleotide sequence ID" value="NZ_FWZT01000008.1"/>
</dbReference>
<organism evidence="2 3">
    <name type="scientific">Pseudobacteriovorax antillogorgiicola</name>
    <dbReference type="NCBI Taxonomy" id="1513793"/>
    <lineage>
        <taxon>Bacteria</taxon>
        <taxon>Pseudomonadati</taxon>
        <taxon>Bdellovibrionota</taxon>
        <taxon>Oligoflexia</taxon>
        <taxon>Oligoflexales</taxon>
        <taxon>Pseudobacteriovoracaceae</taxon>
        <taxon>Pseudobacteriovorax</taxon>
    </lineage>
</organism>
<evidence type="ECO:0000313" key="3">
    <source>
        <dbReference type="Proteomes" id="UP000192907"/>
    </source>
</evidence>
<keyword evidence="3" id="KW-1185">Reference proteome</keyword>
<dbReference type="Proteomes" id="UP000192907">
    <property type="component" value="Unassembled WGS sequence"/>
</dbReference>
<keyword evidence="1" id="KW-0040">ANK repeat</keyword>
<proteinExistence type="predicted"/>
<dbReference type="EMBL" id="FWZT01000008">
    <property type="protein sequence ID" value="SMF26385.1"/>
    <property type="molecule type" value="Genomic_DNA"/>
</dbReference>
<dbReference type="STRING" id="1513793.SAMN06296036_108141"/>
<evidence type="ECO:0000256" key="1">
    <source>
        <dbReference type="PROSITE-ProRule" id="PRU00023"/>
    </source>
</evidence>